<evidence type="ECO:0000256" key="2">
    <source>
        <dbReference type="ARBA" id="ARBA00004613"/>
    </source>
</evidence>
<evidence type="ECO:0000256" key="4">
    <source>
        <dbReference type="ARBA" id="ARBA00020071"/>
    </source>
</evidence>
<dbReference type="Proteomes" id="UP001230207">
    <property type="component" value="Unassembled WGS sequence"/>
</dbReference>
<evidence type="ECO:0000313" key="8">
    <source>
        <dbReference type="EMBL" id="MDQ0321102.1"/>
    </source>
</evidence>
<dbReference type="CDD" id="cd10918">
    <property type="entry name" value="CE4_NodB_like_5s_6s"/>
    <property type="match status" value="1"/>
</dbReference>
<accession>A0ABU0BS64</accession>
<comment type="similarity">
    <text evidence="3">Belongs to the polysaccharide deacetylase family.</text>
</comment>
<evidence type="ECO:0000256" key="5">
    <source>
        <dbReference type="ARBA" id="ARBA00022729"/>
    </source>
</evidence>
<evidence type="ECO:0000259" key="7">
    <source>
        <dbReference type="PROSITE" id="PS51677"/>
    </source>
</evidence>
<feature type="domain" description="NodB homology" evidence="7">
    <location>
        <begin position="97"/>
        <end position="301"/>
    </location>
</feature>
<keyword evidence="9" id="KW-1185">Reference proteome</keyword>
<dbReference type="InterPro" id="IPR011330">
    <property type="entry name" value="Glyco_hydro/deAcase_b/a-brl"/>
</dbReference>
<dbReference type="PROSITE" id="PS51677">
    <property type="entry name" value="NODB"/>
    <property type="match status" value="1"/>
</dbReference>
<comment type="function">
    <text evidence="1">Is involved in generating a small heat-stable compound (Nod), an acylated oligomer of N-acetylglucosamine, that stimulates mitosis in various plant protoplasts.</text>
</comment>
<protein>
    <recommendedName>
        <fullName evidence="4">Chitooligosaccharide deacetylase</fullName>
    </recommendedName>
    <alternativeName>
        <fullName evidence="6">Nodulation protein B</fullName>
    </alternativeName>
</protein>
<evidence type="ECO:0000256" key="6">
    <source>
        <dbReference type="ARBA" id="ARBA00032976"/>
    </source>
</evidence>
<dbReference type="Gene3D" id="3.20.20.370">
    <property type="entry name" value="Glycoside hydrolase/deacetylase"/>
    <property type="match status" value="1"/>
</dbReference>
<dbReference type="EMBL" id="JAUSVF010000001">
    <property type="protein sequence ID" value="MDQ0321102.1"/>
    <property type="molecule type" value="Genomic_DNA"/>
</dbReference>
<name>A0ABU0BS64_9HYPH</name>
<dbReference type="InterPro" id="IPR002509">
    <property type="entry name" value="NODB_dom"/>
</dbReference>
<dbReference type="SUPFAM" id="SSF88713">
    <property type="entry name" value="Glycoside hydrolase/deacetylase"/>
    <property type="match status" value="1"/>
</dbReference>
<evidence type="ECO:0000256" key="1">
    <source>
        <dbReference type="ARBA" id="ARBA00003236"/>
    </source>
</evidence>
<evidence type="ECO:0000256" key="3">
    <source>
        <dbReference type="ARBA" id="ARBA00010973"/>
    </source>
</evidence>
<sequence>MGPALSAARIGLKRSLKTVLGLPGLFLGRKEPCLRVLFYHRINPYPSEGLGPVSREITVRPEEFAWQMEYLAGHGFHVVNFEEFEELRAKRKQLQQNCVLITFDDGYEDNLLYAAPVLKKHGFPALVFVVADFIGKQSADILPYADERQYGRFLSQEQIGELMTVGIDIGSHTLSHPLLTSLDAARLQQEITGSRERLEQMFGTAVKSFAYPGGDFDQRVEQSVARAGYSAAFTTLTGATPIDEPMTTLSRTEVSASDSKLVFRMKLRGSLDWLAVKDRGPIRRLLAASNRILMPLAKGTS</sequence>
<dbReference type="Pfam" id="PF01522">
    <property type="entry name" value="Polysacc_deac_1"/>
    <property type="match status" value="1"/>
</dbReference>
<dbReference type="PANTHER" id="PTHR34216:SF3">
    <property type="entry name" value="POLY-BETA-1,6-N-ACETYL-D-GLUCOSAMINE N-DEACETYLASE"/>
    <property type="match status" value="1"/>
</dbReference>
<proteinExistence type="inferred from homology"/>
<evidence type="ECO:0000313" key="9">
    <source>
        <dbReference type="Proteomes" id="UP001230207"/>
    </source>
</evidence>
<comment type="caution">
    <text evidence="8">The sequence shown here is derived from an EMBL/GenBank/DDBJ whole genome shotgun (WGS) entry which is preliminary data.</text>
</comment>
<dbReference type="InterPro" id="IPR051398">
    <property type="entry name" value="Polysacch_Deacetylase"/>
</dbReference>
<reference evidence="8 9" key="1">
    <citation type="submission" date="2023-07" db="EMBL/GenBank/DDBJ databases">
        <title>Genomic Encyclopedia of Type Strains, Phase IV (KMG-IV): sequencing the most valuable type-strain genomes for metagenomic binning, comparative biology and taxonomic classification.</title>
        <authorList>
            <person name="Goeker M."/>
        </authorList>
    </citation>
    <scope>NUCLEOTIDE SEQUENCE [LARGE SCALE GENOMIC DNA]</scope>
    <source>
        <strain evidence="8 9">DSM 1112</strain>
    </source>
</reference>
<comment type="subcellular location">
    <subcellularLocation>
        <location evidence="2">Secreted</location>
    </subcellularLocation>
</comment>
<keyword evidence="5" id="KW-0732">Signal</keyword>
<gene>
    <name evidence="8" type="ORF">QO002_003240</name>
</gene>
<organism evidence="8 9">
    <name type="scientific">Pararhizobium capsulatum DSM 1112</name>
    <dbReference type="NCBI Taxonomy" id="1121113"/>
    <lineage>
        <taxon>Bacteria</taxon>
        <taxon>Pseudomonadati</taxon>
        <taxon>Pseudomonadota</taxon>
        <taxon>Alphaproteobacteria</taxon>
        <taxon>Hyphomicrobiales</taxon>
        <taxon>Rhizobiaceae</taxon>
        <taxon>Rhizobium/Agrobacterium group</taxon>
        <taxon>Pararhizobium</taxon>
    </lineage>
</organism>
<dbReference type="RefSeq" id="WP_307231436.1">
    <property type="nucleotide sequence ID" value="NZ_JAUSVF010000001.1"/>
</dbReference>
<dbReference type="PANTHER" id="PTHR34216">
    <property type="match status" value="1"/>
</dbReference>